<gene>
    <name evidence="2" type="ORF">QO010_001921</name>
</gene>
<proteinExistence type="predicted"/>
<comment type="caution">
    <text evidence="2">The sequence shown here is derived from an EMBL/GenBank/DDBJ whole genome shotgun (WGS) entry which is preliminary data.</text>
</comment>
<organism evidence="2 3">
    <name type="scientific">Caulobacter ginsengisoli</name>
    <dbReference type="NCBI Taxonomy" id="400775"/>
    <lineage>
        <taxon>Bacteria</taxon>
        <taxon>Pseudomonadati</taxon>
        <taxon>Pseudomonadota</taxon>
        <taxon>Alphaproteobacteria</taxon>
        <taxon>Caulobacterales</taxon>
        <taxon>Caulobacteraceae</taxon>
        <taxon>Caulobacter</taxon>
    </lineage>
</organism>
<name>A0ABU0IQ69_9CAUL</name>
<evidence type="ECO:0000256" key="1">
    <source>
        <dbReference type="SAM" id="SignalP"/>
    </source>
</evidence>
<evidence type="ECO:0008006" key="4">
    <source>
        <dbReference type="Google" id="ProtNLM"/>
    </source>
</evidence>
<dbReference type="RefSeq" id="WP_307348584.1">
    <property type="nucleotide sequence ID" value="NZ_JAUSVS010000002.1"/>
</dbReference>
<feature type="signal peptide" evidence="1">
    <location>
        <begin position="1"/>
        <end position="21"/>
    </location>
</feature>
<keyword evidence="1" id="KW-0732">Signal</keyword>
<sequence length="218" mass="23312">MKRLIAIAFAGALLLPAVALAGKGDAGPSPRSWEIARTLIQLSDGEFETGIRQAAGEAYDASFAKAGSPAARQAFLDLALQAMAQVKGKMLDDSVDGLARGLTQDELEQYLAFQQNPAVARLREHQVELRAAYARSENDGRAYLATILSQPEQDQVSAMLRDPAYLSLQAKVRKLSTALGGPYGEEQASTFAALLKQECGTHPDYPWCADPTTASTGN</sequence>
<reference evidence="2 3" key="1">
    <citation type="submission" date="2023-07" db="EMBL/GenBank/DDBJ databases">
        <title>Genomic Encyclopedia of Type Strains, Phase IV (KMG-IV): sequencing the most valuable type-strain genomes for metagenomic binning, comparative biology and taxonomic classification.</title>
        <authorList>
            <person name="Goeker M."/>
        </authorList>
    </citation>
    <scope>NUCLEOTIDE SEQUENCE [LARGE SCALE GENOMIC DNA]</scope>
    <source>
        <strain evidence="2 3">DSM 18695</strain>
    </source>
</reference>
<evidence type="ECO:0000313" key="2">
    <source>
        <dbReference type="EMBL" id="MDQ0464150.1"/>
    </source>
</evidence>
<feature type="chain" id="PRO_5045449481" description="DUF2059 domain-containing protein" evidence="1">
    <location>
        <begin position="22"/>
        <end position="218"/>
    </location>
</feature>
<keyword evidence="3" id="KW-1185">Reference proteome</keyword>
<dbReference type="EMBL" id="JAUSVS010000002">
    <property type="protein sequence ID" value="MDQ0464150.1"/>
    <property type="molecule type" value="Genomic_DNA"/>
</dbReference>
<evidence type="ECO:0000313" key="3">
    <source>
        <dbReference type="Proteomes" id="UP001228905"/>
    </source>
</evidence>
<dbReference type="Proteomes" id="UP001228905">
    <property type="component" value="Unassembled WGS sequence"/>
</dbReference>
<protein>
    <recommendedName>
        <fullName evidence="4">DUF2059 domain-containing protein</fullName>
    </recommendedName>
</protein>
<accession>A0ABU0IQ69</accession>